<dbReference type="EMBL" id="CADEAL010001526">
    <property type="protein sequence ID" value="CAB1433151.1"/>
    <property type="molecule type" value="Genomic_DNA"/>
</dbReference>
<dbReference type="Gene3D" id="2.60.40.10">
    <property type="entry name" value="Immunoglobulins"/>
    <property type="match status" value="1"/>
</dbReference>
<keyword evidence="1" id="KW-0472">Membrane</keyword>
<reference evidence="3" key="1">
    <citation type="submission" date="2020-03" db="EMBL/GenBank/DDBJ databases">
        <authorList>
            <person name="Weist P."/>
        </authorList>
    </citation>
    <scope>NUCLEOTIDE SEQUENCE</scope>
</reference>
<accession>A0A9N7UN71</accession>
<protein>
    <recommendedName>
        <fullName evidence="2">Ig-like domain-containing protein</fullName>
    </recommendedName>
</protein>
<dbReference type="InterPro" id="IPR007110">
    <property type="entry name" value="Ig-like_dom"/>
</dbReference>
<evidence type="ECO:0000313" key="4">
    <source>
        <dbReference type="Proteomes" id="UP001153269"/>
    </source>
</evidence>
<gene>
    <name evidence="3" type="ORF">PLEPLA_LOCUS21239</name>
</gene>
<dbReference type="AlphaFoldDB" id="A0A9N7UN71"/>
<feature type="domain" description="Ig-like" evidence="2">
    <location>
        <begin position="23"/>
        <end position="105"/>
    </location>
</feature>
<evidence type="ECO:0000259" key="2">
    <source>
        <dbReference type="PROSITE" id="PS50835"/>
    </source>
</evidence>
<keyword evidence="1" id="KW-1133">Transmembrane helix</keyword>
<dbReference type="PROSITE" id="PS50835">
    <property type="entry name" value="IG_LIKE"/>
    <property type="match status" value="1"/>
</dbReference>
<organism evidence="3 4">
    <name type="scientific">Pleuronectes platessa</name>
    <name type="common">European plaice</name>
    <dbReference type="NCBI Taxonomy" id="8262"/>
    <lineage>
        <taxon>Eukaryota</taxon>
        <taxon>Metazoa</taxon>
        <taxon>Chordata</taxon>
        <taxon>Craniata</taxon>
        <taxon>Vertebrata</taxon>
        <taxon>Euteleostomi</taxon>
        <taxon>Actinopterygii</taxon>
        <taxon>Neopterygii</taxon>
        <taxon>Teleostei</taxon>
        <taxon>Neoteleostei</taxon>
        <taxon>Acanthomorphata</taxon>
        <taxon>Carangaria</taxon>
        <taxon>Pleuronectiformes</taxon>
        <taxon>Pleuronectoidei</taxon>
        <taxon>Pleuronectidae</taxon>
        <taxon>Pleuronectes</taxon>
    </lineage>
</organism>
<dbReference type="InterPro" id="IPR013783">
    <property type="entry name" value="Ig-like_fold"/>
</dbReference>
<keyword evidence="1" id="KW-0812">Transmembrane</keyword>
<feature type="transmembrane region" description="Helical" evidence="1">
    <location>
        <begin position="104"/>
        <end position="126"/>
    </location>
</feature>
<evidence type="ECO:0000256" key="1">
    <source>
        <dbReference type="SAM" id="Phobius"/>
    </source>
</evidence>
<dbReference type="InterPro" id="IPR052659">
    <property type="entry name" value="Nectin/PVR"/>
</dbReference>
<name>A0A9N7UN71_PLEPL</name>
<proteinExistence type="predicted"/>
<dbReference type="PANTHER" id="PTHR47387">
    <property type="entry name" value="NECTIN-2"/>
    <property type="match status" value="1"/>
</dbReference>
<dbReference type="InterPro" id="IPR036179">
    <property type="entry name" value="Ig-like_dom_sf"/>
</dbReference>
<sequence>MVEQRTQERPWVYPLKLSVEYPPSVSIEGYDNNWYVGRSDAVLQCLASGNPVPTTLTWTTASGSLPDTVVVDGNKLLVRKVDDAVNTTFICEVKNKHGTSSHQITTIVIGLIWELLGRWFLLIFTLDYVSMFASSLSDSERWTLLIDPTAGPHCTRHRANSRSL</sequence>
<keyword evidence="4" id="KW-1185">Reference proteome</keyword>
<comment type="caution">
    <text evidence="3">The sequence shown here is derived from an EMBL/GenBank/DDBJ whole genome shotgun (WGS) entry which is preliminary data.</text>
</comment>
<dbReference type="Proteomes" id="UP001153269">
    <property type="component" value="Unassembled WGS sequence"/>
</dbReference>
<dbReference type="SUPFAM" id="SSF48726">
    <property type="entry name" value="Immunoglobulin"/>
    <property type="match status" value="1"/>
</dbReference>
<evidence type="ECO:0000313" key="3">
    <source>
        <dbReference type="EMBL" id="CAB1433151.1"/>
    </source>
</evidence>
<dbReference type="PANTHER" id="PTHR47387:SF1">
    <property type="entry name" value="NECTIN-2"/>
    <property type="match status" value="1"/>
</dbReference>